<accession>A0A1H5MVN5</accession>
<sequence length="124" mass="13534">MKFMLMIWSNPENWDALPPEQQNALAQASAAEHRAIDADLLASGELVVSAALADPVTTRTVRVRGDVVASTDGPYAEAKEFVAGYYLVDCDDLERATEIAARIPDATWDRVEIRPAMDLAGLEM</sequence>
<evidence type="ECO:0000313" key="4">
    <source>
        <dbReference type="Proteomes" id="UP000199220"/>
    </source>
</evidence>
<dbReference type="Proteomes" id="UP000199220">
    <property type="component" value="Unassembled WGS sequence"/>
</dbReference>
<dbReference type="STRING" id="648782.SAMN04488554_3684"/>
<dbReference type="SUPFAM" id="SSF54909">
    <property type="entry name" value="Dimeric alpha+beta barrel"/>
    <property type="match status" value="1"/>
</dbReference>
<evidence type="ECO:0000256" key="1">
    <source>
        <dbReference type="ARBA" id="ARBA00007689"/>
    </source>
</evidence>
<keyword evidence="4" id="KW-1185">Reference proteome</keyword>
<gene>
    <name evidence="3" type="ORF">SAMN04488554_3684</name>
</gene>
<organism evidence="3 4">
    <name type="scientific">Ruania alba</name>
    <dbReference type="NCBI Taxonomy" id="648782"/>
    <lineage>
        <taxon>Bacteria</taxon>
        <taxon>Bacillati</taxon>
        <taxon>Actinomycetota</taxon>
        <taxon>Actinomycetes</taxon>
        <taxon>Micrococcales</taxon>
        <taxon>Ruaniaceae</taxon>
        <taxon>Ruania</taxon>
    </lineage>
</organism>
<dbReference type="PANTHER" id="PTHR35174:SF3">
    <property type="entry name" value="BLL7171 PROTEIN"/>
    <property type="match status" value="1"/>
</dbReference>
<evidence type="ECO:0000259" key="2">
    <source>
        <dbReference type="Pfam" id="PF03795"/>
    </source>
</evidence>
<dbReference type="EMBL" id="FNTX01000002">
    <property type="protein sequence ID" value="SEE93402.1"/>
    <property type="molecule type" value="Genomic_DNA"/>
</dbReference>
<comment type="similarity">
    <text evidence="1">Belongs to the YciI family.</text>
</comment>
<proteinExistence type="inferred from homology"/>
<feature type="domain" description="YCII-related" evidence="2">
    <location>
        <begin position="1"/>
        <end position="117"/>
    </location>
</feature>
<dbReference type="OrthoDB" id="668782at2"/>
<protein>
    <submittedName>
        <fullName evidence="3">Uncharacterized conserved protein</fullName>
    </submittedName>
</protein>
<dbReference type="InterPro" id="IPR005545">
    <property type="entry name" value="YCII"/>
</dbReference>
<dbReference type="AlphaFoldDB" id="A0A1H5MVN5"/>
<evidence type="ECO:0000313" key="3">
    <source>
        <dbReference type="EMBL" id="SEE93402.1"/>
    </source>
</evidence>
<reference evidence="4" key="1">
    <citation type="submission" date="2016-10" db="EMBL/GenBank/DDBJ databases">
        <authorList>
            <person name="Varghese N."/>
            <person name="Submissions S."/>
        </authorList>
    </citation>
    <scope>NUCLEOTIDE SEQUENCE [LARGE SCALE GENOMIC DNA]</scope>
    <source>
        <strain evidence="4">DSM 21368</strain>
    </source>
</reference>
<dbReference type="InterPro" id="IPR011008">
    <property type="entry name" value="Dimeric_a/b-barrel"/>
</dbReference>
<dbReference type="Gene3D" id="3.30.70.1060">
    <property type="entry name" value="Dimeric alpha+beta barrel"/>
    <property type="match status" value="1"/>
</dbReference>
<dbReference type="RefSeq" id="WP_089774478.1">
    <property type="nucleotide sequence ID" value="NZ_FNTX01000002.1"/>
</dbReference>
<name>A0A1H5MVN5_9MICO</name>
<dbReference type="PANTHER" id="PTHR35174">
    <property type="entry name" value="BLL7171 PROTEIN-RELATED"/>
    <property type="match status" value="1"/>
</dbReference>
<dbReference type="Pfam" id="PF03795">
    <property type="entry name" value="YCII"/>
    <property type="match status" value="1"/>
</dbReference>